<dbReference type="KEGG" id="acog:HWD57_02495"/>
<comment type="similarity">
    <text evidence="1 4">Belongs to the glutathione peroxidase family.</text>
</comment>
<dbReference type="GO" id="GO:0004601">
    <property type="term" value="F:peroxidase activity"/>
    <property type="evidence" value="ECO:0007669"/>
    <property type="project" value="UniProtKB-KW"/>
</dbReference>
<dbReference type="PANTHER" id="PTHR11592">
    <property type="entry name" value="GLUTATHIONE PEROXIDASE"/>
    <property type="match status" value="1"/>
</dbReference>
<evidence type="ECO:0000256" key="4">
    <source>
        <dbReference type="RuleBase" id="RU000499"/>
    </source>
</evidence>
<dbReference type="InterPro" id="IPR000889">
    <property type="entry name" value="Glutathione_peroxidase"/>
</dbReference>
<evidence type="ECO:0000256" key="3">
    <source>
        <dbReference type="ARBA" id="ARBA00023002"/>
    </source>
</evidence>
<keyword evidence="2 4" id="KW-0575">Peroxidase</keyword>
<dbReference type="EMBL" id="CP058708">
    <property type="protein sequence ID" value="QLH48777.1"/>
    <property type="molecule type" value="Genomic_DNA"/>
</dbReference>
<gene>
    <name evidence="6" type="ORF">HWD57_02495</name>
</gene>
<dbReference type="Gene3D" id="3.40.30.10">
    <property type="entry name" value="Glutaredoxin"/>
    <property type="match status" value="1"/>
</dbReference>
<dbReference type="PROSITE" id="PS51355">
    <property type="entry name" value="GLUTATHIONE_PEROXID_3"/>
    <property type="match status" value="1"/>
</dbReference>
<dbReference type="InterPro" id="IPR029759">
    <property type="entry name" value="GPX_AS"/>
</dbReference>
<evidence type="ECO:0000256" key="2">
    <source>
        <dbReference type="ARBA" id="ARBA00022559"/>
    </source>
</evidence>
<name>A0A7D5SA87_9PROT</name>
<dbReference type="PROSITE" id="PS51352">
    <property type="entry name" value="THIOREDOXIN_2"/>
    <property type="match status" value="1"/>
</dbReference>
<protein>
    <recommendedName>
        <fullName evidence="4">Glutathione peroxidase</fullName>
    </recommendedName>
</protein>
<evidence type="ECO:0000313" key="7">
    <source>
        <dbReference type="Proteomes" id="UP000509684"/>
    </source>
</evidence>
<reference evidence="6 7" key="1">
    <citation type="journal article" date="2019" name="Microbiome">
        <title>Annotated bacterial chromosomes from frame-shift-corrected long-read metagenomic data.</title>
        <authorList>
            <person name="Arumugam K."/>
            <person name="Bagci C."/>
            <person name="Bessarab I."/>
            <person name="Beier S."/>
            <person name="Buchfink B."/>
            <person name="Gorska A."/>
            <person name="Qiu G."/>
            <person name="Huson D.H."/>
            <person name="Williams R.B.H."/>
        </authorList>
    </citation>
    <scope>NUCLEOTIDE SEQUENCE [LARGE SCALE GENOMIC DNA]</scope>
    <source>
        <strain evidence="6">SSA1</strain>
    </source>
</reference>
<evidence type="ECO:0000259" key="5">
    <source>
        <dbReference type="PROSITE" id="PS51352"/>
    </source>
</evidence>
<proteinExistence type="inferred from homology"/>
<dbReference type="Proteomes" id="UP000509684">
    <property type="component" value="Chromosome"/>
</dbReference>
<dbReference type="PRINTS" id="PR01011">
    <property type="entry name" value="GLUTPROXDASE"/>
</dbReference>
<dbReference type="PANTHER" id="PTHR11592:SF40">
    <property type="entry name" value="THIOREDOXIN_GLUTATHIONE PEROXIDASE BTUE"/>
    <property type="match status" value="1"/>
</dbReference>
<evidence type="ECO:0000313" key="6">
    <source>
        <dbReference type="EMBL" id="QLH48777.1"/>
    </source>
</evidence>
<evidence type="ECO:0000256" key="1">
    <source>
        <dbReference type="ARBA" id="ARBA00006926"/>
    </source>
</evidence>
<keyword evidence="3 4" id="KW-0560">Oxidoreductase</keyword>
<dbReference type="SUPFAM" id="SSF52833">
    <property type="entry name" value="Thioredoxin-like"/>
    <property type="match status" value="1"/>
</dbReference>
<sequence length="250" mass="27162">MPRLPARSFSDALPSLSPARPRLGWAAGRTFAGSVARASGAASETPAHRSIGPVVDSLQALGLTRLRSCLLSAVAFSAGIFVTSPVLAADSCPPLLKHSFPSLQDQKPQSLCQWQGKVLLVVNTASYCGFTSQYDGLEKLYARLKERGLVVVGFPSNDFGNQEPGSNKEIAEFCRLTYGVQFPMFAKATVVGRNASPLYLQLTRATGEAPQWNFHKYLIDRSGTRVLSFGSRVRPDDRELLARIDEFLGK</sequence>
<dbReference type="Pfam" id="PF00255">
    <property type="entry name" value="GSHPx"/>
    <property type="match status" value="1"/>
</dbReference>
<dbReference type="GO" id="GO:0034599">
    <property type="term" value="P:cellular response to oxidative stress"/>
    <property type="evidence" value="ECO:0007669"/>
    <property type="project" value="TreeGrafter"/>
</dbReference>
<dbReference type="InterPro" id="IPR013766">
    <property type="entry name" value="Thioredoxin_domain"/>
</dbReference>
<feature type="domain" description="Thioredoxin" evidence="5">
    <location>
        <begin position="72"/>
        <end position="249"/>
    </location>
</feature>
<organism evidence="6 7">
    <name type="scientific">Candidatus Accumulibacter cognatus</name>
    <dbReference type="NCBI Taxonomy" id="2954383"/>
    <lineage>
        <taxon>Bacteria</taxon>
        <taxon>Pseudomonadati</taxon>
        <taxon>Pseudomonadota</taxon>
        <taxon>Betaproteobacteria</taxon>
        <taxon>Candidatus Accumulibacter</taxon>
    </lineage>
</organism>
<dbReference type="CDD" id="cd00340">
    <property type="entry name" value="GSH_Peroxidase"/>
    <property type="match status" value="1"/>
</dbReference>
<dbReference type="PROSITE" id="PS00460">
    <property type="entry name" value="GLUTATHIONE_PEROXID_1"/>
    <property type="match status" value="1"/>
</dbReference>
<dbReference type="AlphaFoldDB" id="A0A7D5SA87"/>
<accession>A0A7D5SA87</accession>
<dbReference type="InterPro" id="IPR036249">
    <property type="entry name" value="Thioredoxin-like_sf"/>
</dbReference>